<dbReference type="InterPro" id="IPR012338">
    <property type="entry name" value="Beta-lactam/transpept-like"/>
</dbReference>
<keyword evidence="18" id="KW-0812">Transmembrane</keyword>
<dbReference type="InterPro" id="IPR050396">
    <property type="entry name" value="Glycosyltr_51/Transpeptidase"/>
</dbReference>
<dbReference type="GO" id="GO:0005886">
    <property type="term" value="C:plasma membrane"/>
    <property type="evidence" value="ECO:0007669"/>
    <property type="project" value="UniProtKB-SubCell"/>
</dbReference>
<reference evidence="22 23" key="1">
    <citation type="journal article" date="2014" name="Genome Announc.">
        <title>Draft genome sequences of eight enterohepatic helicobacter species isolated from both laboratory and wild rodents.</title>
        <authorList>
            <person name="Sheh A."/>
            <person name="Shen Z."/>
            <person name="Fox J.G."/>
        </authorList>
    </citation>
    <scope>NUCLEOTIDE SEQUENCE [LARGE SCALE GENOMIC DNA]</scope>
    <source>
        <strain evidence="22 23">MIT 98-6810</strain>
    </source>
</reference>
<evidence type="ECO:0000256" key="17">
    <source>
        <dbReference type="ARBA" id="ARBA00049902"/>
    </source>
</evidence>
<organism evidence="21 24">
    <name type="scientific">Helicobacter typhlonius</name>
    <dbReference type="NCBI Taxonomy" id="76936"/>
    <lineage>
        <taxon>Bacteria</taxon>
        <taxon>Pseudomonadati</taxon>
        <taxon>Campylobacterota</taxon>
        <taxon>Epsilonproteobacteria</taxon>
        <taxon>Campylobacterales</taxon>
        <taxon>Helicobacteraceae</taxon>
        <taxon>Helicobacter</taxon>
    </lineage>
</organism>
<evidence type="ECO:0000256" key="7">
    <source>
        <dbReference type="ARBA" id="ARBA00022670"/>
    </source>
</evidence>
<dbReference type="EC" id="2.4.1.129" evidence="21"/>
<evidence type="ECO:0000256" key="1">
    <source>
        <dbReference type="ARBA" id="ARBA00004236"/>
    </source>
</evidence>
<dbReference type="Proteomes" id="UP000064525">
    <property type="component" value="Chromosome I"/>
</dbReference>
<evidence type="ECO:0000256" key="3">
    <source>
        <dbReference type="ARBA" id="ARBA00007090"/>
    </source>
</evidence>
<dbReference type="Gene3D" id="3.40.710.10">
    <property type="entry name" value="DD-peptidase/beta-lactamase superfamily"/>
    <property type="match status" value="1"/>
</dbReference>
<dbReference type="InterPro" id="IPR036950">
    <property type="entry name" value="PBP_transglycosylase"/>
</dbReference>
<dbReference type="PANTHER" id="PTHR32282:SF11">
    <property type="entry name" value="PENICILLIN-BINDING PROTEIN 1B"/>
    <property type="match status" value="1"/>
</dbReference>
<feature type="domain" description="Glycosyl transferase family 51" evidence="20">
    <location>
        <begin position="57"/>
        <end position="230"/>
    </location>
</feature>
<comment type="subcellular location">
    <subcellularLocation>
        <location evidence="1">Cell membrane</location>
    </subcellularLocation>
</comment>
<dbReference type="PROSITE" id="PS51257">
    <property type="entry name" value="PROKAR_LIPOPROTEIN"/>
    <property type="match status" value="1"/>
</dbReference>
<accession>A0A099UEC2</accession>
<keyword evidence="18" id="KW-1133">Transmembrane helix</keyword>
<evidence type="ECO:0000256" key="6">
    <source>
        <dbReference type="ARBA" id="ARBA00022645"/>
    </source>
</evidence>
<feature type="domain" description="Penicillin-binding protein transpeptidase" evidence="19">
    <location>
        <begin position="331"/>
        <end position="609"/>
    </location>
</feature>
<dbReference type="InterPro" id="IPR001264">
    <property type="entry name" value="Glyco_trans_51"/>
</dbReference>
<dbReference type="NCBIfam" id="TIGR02074">
    <property type="entry name" value="PBP_1a_fam"/>
    <property type="match status" value="1"/>
</dbReference>
<evidence type="ECO:0000256" key="14">
    <source>
        <dbReference type="ARBA" id="ARBA00023268"/>
    </source>
</evidence>
<dbReference type="SUPFAM" id="SSF56601">
    <property type="entry name" value="beta-lactamase/transpeptidase-like"/>
    <property type="match status" value="1"/>
</dbReference>
<feature type="transmembrane region" description="Helical" evidence="18">
    <location>
        <begin position="7"/>
        <end position="29"/>
    </location>
</feature>
<dbReference type="GO" id="GO:0006508">
    <property type="term" value="P:proteolysis"/>
    <property type="evidence" value="ECO:0007669"/>
    <property type="project" value="UniProtKB-KW"/>
</dbReference>
<dbReference type="GO" id="GO:0008360">
    <property type="term" value="P:regulation of cell shape"/>
    <property type="evidence" value="ECO:0007669"/>
    <property type="project" value="UniProtKB-KW"/>
</dbReference>
<dbReference type="KEGG" id="hty:BN2458_PEG1905"/>
<keyword evidence="8 21" id="KW-0328">Glycosyltransferase</keyword>
<keyword evidence="11" id="KW-0133">Cell shape</keyword>
<dbReference type="GO" id="GO:0009252">
    <property type="term" value="P:peptidoglycan biosynthetic process"/>
    <property type="evidence" value="ECO:0007669"/>
    <property type="project" value="UniProtKB-UniPathway"/>
</dbReference>
<dbReference type="STRING" id="76936.BN2458_PEG1905"/>
<keyword evidence="12" id="KW-0573">Peptidoglycan synthesis</keyword>
<evidence type="ECO:0000256" key="18">
    <source>
        <dbReference type="SAM" id="Phobius"/>
    </source>
</evidence>
<keyword evidence="13 18" id="KW-0472">Membrane</keyword>
<dbReference type="OrthoDB" id="9766909at2"/>
<comment type="catalytic activity">
    <reaction evidence="16">
        <text>Preferential cleavage: (Ac)2-L-Lys-D-Ala-|-D-Ala. Also transpeptidation of peptidyl-alanyl moieties that are N-acyl substituents of D-alanine.</text>
        <dbReference type="EC" id="3.4.16.4"/>
    </reaction>
</comment>
<evidence type="ECO:0000256" key="11">
    <source>
        <dbReference type="ARBA" id="ARBA00022960"/>
    </source>
</evidence>
<evidence type="ECO:0000259" key="19">
    <source>
        <dbReference type="Pfam" id="PF00905"/>
    </source>
</evidence>
<dbReference type="InterPro" id="IPR001460">
    <property type="entry name" value="PCN-bd_Tpept"/>
</dbReference>
<keyword evidence="14" id="KW-0511">Multifunctional enzyme</keyword>
<evidence type="ECO:0000313" key="23">
    <source>
        <dbReference type="Proteomes" id="UP000029925"/>
    </source>
</evidence>
<dbReference type="GO" id="GO:0009002">
    <property type="term" value="F:serine-type D-Ala-D-Ala carboxypeptidase activity"/>
    <property type="evidence" value="ECO:0007669"/>
    <property type="project" value="UniProtKB-EC"/>
</dbReference>
<name>A0A099UEC2_9HELI</name>
<dbReference type="PATRIC" id="fig|76936.10.peg.1855"/>
<gene>
    <name evidence="21" type="ORF">BN2458_PEG1905</name>
    <name evidence="22" type="ORF">LS75_003305</name>
</gene>
<evidence type="ECO:0000256" key="5">
    <source>
        <dbReference type="ARBA" id="ARBA00022475"/>
    </source>
</evidence>
<comment type="catalytic activity">
    <reaction evidence="17">
        <text>[GlcNAc-(1-&gt;4)-Mur2Ac(oyl-L-Ala-gamma-D-Glu-L-Lys-D-Ala-D-Ala)](n)-di-trans,octa-cis-undecaprenyl diphosphate + beta-D-GlcNAc-(1-&gt;4)-Mur2Ac(oyl-L-Ala-gamma-D-Glu-L-Lys-D-Ala-D-Ala)-di-trans,octa-cis-undecaprenyl diphosphate = [GlcNAc-(1-&gt;4)-Mur2Ac(oyl-L-Ala-gamma-D-Glu-L-Lys-D-Ala-D-Ala)](n+1)-di-trans,octa-cis-undecaprenyl diphosphate + di-trans,octa-cis-undecaprenyl diphosphate + H(+)</text>
        <dbReference type="Rhea" id="RHEA:23708"/>
        <dbReference type="Rhea" id="RHEA-COMP:9602"/>
        <dbReference type="Rhea" id="RHEA-COMP:9603"/>
        <dbReference type="ChEBI" id="CHEBI:15378"/>
        <dbReference type="ChEBI" id="CHEBI:58405"/>
        <dbReference type="ChEBI" id="CHEBI:60033"/>
        <dbReference type="ChEBI" id="CHEBI:78435"/>
        <dbReference type="EC" id="2.4.99.28"/>
    </reaction>
</comment>
<dbReference type="RefSeq" id="WP_034327143.1">
    <property type="nucleotide sequence ID" value="NZ_CAJTQN010000001.1"/>
</dbReference>
<dbReference type="Gene3D" id="1.10.3810.10">
    <property type="entry name" value="Biosynthetic peptidoglycan transglycosylase-like"/>
    <property type="match status" value="1"/>
</dbReference>
<dbReference type="AlphaFoldDB" id="A0A099UEC2"/>
<keyword evidence="15" id="KW-0961">Cell wall biogenesis/degradation</keyword>
<evidence type="ECO:0000313" key="22">
    <source>
        <dbReference type="EMBL" id="TLD78795.1"/>
    </source>
</evidence>
<comment type="similarity">
    <text evidence="4">In the N-terminal section; belongs to the glycosyltransferase 51 family.</text>
</comment>
<evidence type="ECO:0000256" key="16">
    <source>
        <dbReference type="ARBA" id="ARBA00034000"/>
    </source>
</evidence>
<proteinExistence type="inferred from homology"/>
<dbReference type="GO" id="GO:0071555">
    <property type="term" value="P:cell wall organization"/>
    <property type="evidence" value="ECO:0007669"/>
    <property type="project" value="UniProtKB-KW"/>
</dbReference>
<keyword evidence="10" id="KW-0378">Hydrolase</keyword>
<evidence type="ECO:0000313" key="24">
    <source>
        <dbReference type="Proteomes" id="UP000064525"/>
    </source>
</evidence>
<evidence type="ECO:0000256" key="15">
    <source>
        <dbReference type="ARBA" id="ARBA00023316"/>
    </source>
</evidence>
<dbReference type="GO" id="GO:0008658">
    <property type="term" value="F:penicillin binding"/>
    <property type="evidence" value="ECO:0007669"/>
    <property type="project" value="InterPro"/>
</dbReference>
<keyword evidence="23" id="KW-1185">Reference proteome</keyword>
<evidence type="ECO:0000256" key="4">
    <source>
        <dbReference type="ARBA" id="ARBA00007739"/>
    </source>
</evidence>
<keyword evidence="6" id="KW-0121">Carboxypeptidase</keyword>
<dbReference type="Pfam" id="PF00905">
    <property type="entry name" value="Transpeptidase"/>
    <property type="match status" value="1"/>
</dbReference>
<evidence type="ECO:0000256" key="13">
    <source>
        <dbReference type="ARBA" id="ARBA00023136"/>
    </source>
</evidence>
<evidence type="ECO:0000256" key="10">
    <source>
        <dbReference type="ARBA" id="ARBA00022801"/>
    </source>
</evidence>
<dbReference type="EMBL" id="JRPF02000003">
    <property type="protein sequence ID" value="TLD78795.1"/>
    <property type="molecule type" value="Genomic_DNA"/>
</dbReference>
<dbReference type="PANTHER" id="PTHR32282">
    <property type="entry name" value="BINDING PROTEIN TRANSPEPTIDASE, PUTATIVE-RELATED"/>
    <property type="match status" value="1"/>
</dbReference>
<comment type="similarity">
    <text evidence="3">In the C-terminal section; belongs to the transpeptidase family.</text>
</comment>
<evidence type="ECO:0000256" key="8">
    <source>
        <dbReference type="ARBA" id="ARBA00022676"/>
    </source>
</evidence>
<evidence type="ECO:0000259" key="20">
    <source>
        <dbReference type="Pfam" id="PF00912"/>
    </source>
</evidence>
<keyword evidence="7" id="KW-0645">Protease</keyword>
<evidence type="ECO:0000256" key="12">
    <source>
        <dbReference type="ARBA" id="ARBA00022984"/>
    </source>
</evidence>
<evidence type="ECO:0000256" key="9">
    <source>
        <dbReference type="ARBA" id="ARBA00022679"/>
    </source>
</evidence>
<reference evidence="24" key="3">
    <citation type="submission" date="2015-11" db="EMBL/GenBank/DDBJ databases">
        <authorList>
            <person name="Anvar S.Y."/>
        </authorList>
    </citation>
    <scope>NUCLEOTIDE SEQUENCE [LARGE SCALE GENOMIC DNA]</scope>
</reference>
<dbReference type="GO" id="GO:0030288">
    <property type="term" value="C:outer membrane-bounded periplasmic space"/>
    <property type="evidence" value="ECO:0007669"/>
    <property type="project" value="TreeGrafter"/>
</dbReference>
<dbReference type="GO" id="GO:0008955">
    <property type="term" value="F:peptidoglycan glycosyltransferase activity"/>
    <property type="evidence" value="ECO:0007669"/>
    <property type="project" value="UniProtKB-EC"/>
</dbReference>
<sequence>MWQRIRYSFFVIFVIVSAGACGYLVNLFYEVETEISKIKNYQFALASQIVDRKDRLIANVFTDENFRFYATFDEIPPRVIESLLAVEDTLFFEHIGINPDAISRAMLKNIKNMRYVEGGSTLTQQLIKNIALSPEKTLKRKLTEAMLAIHIERHLSKEKILELYLNRISFGHGYHGIKTAAFGYFHKSLNELTLKEICMLVGLPKAPSFYDPTKNKNFSMARANDIIDRLYDIGWISKEEQQTALKETPDVFNETLTQNIAPYVVDEVLRELSHIKDLKTGGYHIKLNIDLDYQLAAQEALIYGYTEINKRLVERYPKTFDGDLSNDTLNGAIVVTDTHNSKILALVGGVDYVKNKFNRATQAKRQLGSSIKPFIYQTAFDRGDSPATFVPDVPRKFNTKGANEAAADTTEEREGKVWRPSNYTTKFNGFMTLKDALRTSSNLATINLVDQNIGFNSLYQSLQHDGFENIPDNMSIVLGSFELSPLEVAKQYSMFSNYGTILKPTLIQATINRSGENVYSSPTESSHITTAAQAFLTIDILRDVVNRGTGSRARIVGLEVAGKTGTSNRNVDAWFCGFTPDIQAIVWYGRDDNTPIGPNESGGIVAPPAFAYFFSKVLTFDPGITRRFKVPEGVRQKTLDYGDFYYTDNSPIPTKTPIVNLDEDILF</sequence>
<dbReference type="Proteomes" id="UP000029925">
    <property type="component" value="Unassembled WGS sequence"/>
</dbReference>
<evidence type="ECO:0000313" key="21">
    <source>
        <dbReference type="EMBL" id="CUU40788.1"/>
    </source>
</evidence>
<dbReference type="SUPFAM" id="SSF53955">
    <property type="entry name" value="Lysozyme-like"/>
    <property type="match status" value="1"/>
</dbReference>
<dbReference type="UniPathway" id="UPA00219"/>
<dbReference type="GeneID" id="78152026"/>
<dbReference type="FunFam" id="1.10.3810.10:FF:000001">
    <property type="entry name" value="Penicillin-binding protein 1A"/>
    <property type="match status" value="1"/>
</dbReference>
<evidence type="ECO:0000256" key="2">
    <source>
        <dbReference type="ARBA" id="ARBA00004752"/>
    </source>
</evidence>
<dbReference type="InterPro" id="IPR023346">
    <property type="entry name" value="Lysozyme-like_dom_sf"/>
</dbReference>
<comment type="pathway">
    <text evidence="2">Cell wall biogenesis; peptidoglycan biosynthesis.</text>
</comment>
<dbReference type="Pfam" id="PF00912">
    <property type="entry name" value="Transgly"/>
    <property type="match status" value="1"/>
</dbReference>
<keyword evidence="5" id="KW-1003">Cell membrane</keyword>
<dbReference type="EMBL" id="LN907858">
    <property type="protein sequence ID" value="CUU40788.1"/>
    <property type="molecule type" value="Genomic_DNA"/>
</dbReference>
<keyword evidence="9 21" id="KW-0808">Transferase</keyword>
<reference evidence="21" key="2">
    <citation type="submission" date="2015-11" db="EMBL/GenBank/DDBJ databases">
        <authorList>
            <person name="Zhang Y."/>
            <person name="Guo Z."/>
        </authorList>
    </citation>
    <scope>NUCLEOTIDE SEQUENCE</scope>
    <source>
        <strain evidence="21">1</strain>
    </source>
</reference>
<protein>
    <submittedName>
        <fullName evidence="21">Multimodular transpeptidase-transglycosylase</fullName>
        <ecNumber evidence="21">2.4.1.129</ecNumber>
    </submittedName>
    <submittedName>
        <fullName evidence="22">PBP1A family penicillin-binding protein</fullName>
    </submittedName>
</protein>